<dbReference type="EMBL" id="GEEE01019871">
    <property type="protein sequence ID" value="JAP43354.1"/>
    <property type="molecule type" value="Transcribed_RNA"/>
</dbReference>
<name>A0A0X3NU93_SCHSO</name>
<accession>A0A0X3NU93</accession>
<dbReference type="EMBL" id="GEEE01010211">
    <property type="protein sequence ID" value="JAP53014.1"/>
    <property type="molecule type" value="Transcribed_RNA"/>
</dbReference>
<keyword evidence="1" id="KW-1133">Transmembrane helix</keyword>
<evidence type="ECO:0000256" key="1">
    <source>
        <dbReference type="SAM" id="Phobius"/>
    </source>
</evidence>
<dbReference type="EMBL" id="GEEE01016176">
    <property type="protein sequence ID" value="JAP47049.1"/>
    <property type="molecule type" value="Transcribed_RNA"/>
</dbReference>
<keyword evidence="1" id="KW-0812">Transmembrane</keyword>
<protein>
    <submittedName>
        <fullName evidence="2">Uncharacterized protein</fullName>
    </submittedName>
</protein>
<dbReference type="AlphaFoldDB" id="A0A0X3NU93"/>
<evidence type="ECO:0000313" key="2">
    <source>
        <dbReference type="EMBL" id="JAP43354.1"/>
    </source>
</evidence>
<keyword evidence="1" id="KW-0472">Membrane</keyword>
<gene>
    <name evidence="2" type="ORF">TR140314</name>
</gene>
<reference evidence="2" key="1">
    <citation type="submission" date="2016-01" db="EMBL/GenBank/DDBJ databases">
        <title>Reference transcriptome for the parasite Schistocephalus solidus: insights into the molecular evolution of parasitism.</title>
        <authorList>
            <person name="Hebert F.O."/>
            <person name="Grambauer S."/>
            <person name="Barber I."/>
            <person name="Landry C.R."/>
            <person name="Aubin-Horth N."/>
        </authorList>
    </citation>
    <scope>NUCLEOTIDE SEQUENCE</scope>
</reference>
<proteinExistence type="predicted"/>
<feature type="transmembrane region" description="Helical" evidence="1">
    <location>
        <begin position="82"/>
        <end position="102"/>
    </location>
</feature>
<sequence>MLSHETRSLGDLRQLCLTTYYRECDWRFFAFPYQFLVRQARQSAFLSYSFPRVFNLSNVFYPLCGYSVLFFPTALTKLHWDLFCFILKYAFLFLKFALYITSGFDFQRLRPVLLIHFYFRLLLVLVK</sequence>
<organism evidence="2">
    <name type="scientific">Schistocephalus solidus</name>
    <name type="common">Tapeworm</name>
    <dbReference type="NCBI Taxonomy" id="70667"/>
    <lineage>
        <taxon>Eukaryota</taxon>
        <taxon>Metazoa</taxon>
        <taxon>Spiralia</taxon>
        <taxon>Lophotrochozoa</taxon>
        <taxon>Platyhelminthes</taxon>
        <taxon>Cestoda</taxon>
        <taxon>Eucestoda</taxon>
        <taxon>Diphyllobothriidea</taxon>
        <taxon>Diphyllobothriidae</taxon>
        <taxon>Schistocephalus</taxon>
    </lineage>
</organism>
<feature type="transmembrane region" description="Helical" evidence="1">
    <location>
        <begin position="59"/>
        <end position="75"/>
    </location>
</feature>